<dbReference type="Proteomes" id="UP000728032">
    <property type="component" value="Unassembled WGS sequence"/>
</dbReference>
<dbReference type="EMBL" id="CAJPVJ010016971">
    <property type="protein sequence ID" value="CAG2176442.1"/>
    <property type="molecule type" value="Genomic_DNA"/>
</dbReference>
<evidence type="ECO:0000313" key="2">
    <source>
        <dbReference type="Proteomes" id="UP000728032"/>
    </source>
</evidence>
<dbReference type="AlphaFoldDB" id="A0A7R9MHE0"/>
<dbReference type="EMBL" id="OC931796">
    <property type="protein sequence ID" value="CAD7659280.1"/>
    <property type="molecule type" value="Genomic_DNA"/>
</dbReference>
<reference evidence="1" key="1">
    <citation type="submission" date="2020-11" db="EMBL/GenBank/DDBJ databases">
        <authorList>
            <person name="Tran Van P."/>
        </authorList>
    </citation>
    <scope>NUCLEOTIDE SEQUENCE</scope>
</reference>
<keyword evidence="2" id="KW-1185">Reference proteome</keyword>
<gene>
    <name evidence="1" type="ORF">ONB1V03_LOCUS15876</name>
</gene>
<evidence type="ECO:0000313" key="1">
    <source>
        <dbReference type="EMBL" id="CAD7659280.1"/>
    </source>
</evidence>
<sequence length="144" mass="17216">MKNQDDLMALLMWTVFTFYLDDFLESQTTKLHYWVRIWEQKITAGHSVGTDFLELCFNDLRARMNKVLSEKLIVMHNSWYMKYLNFHVDTDKVKNGEHLSTFKEYDTFIMLKIFLRHTSLGGMVWWEIHSRLSGESHSSTLLLE</sequence>
<organism evidence="1">
    <name type="scientific">Oppiella nova</name>
    <dbReference type="NCBI Taxonomy" id="334625"/>
    <lineage>
        <taxon>Eukaryota</taxon>
        <taxon>Metazoa</taxon>
        <taxon>Ecdysozoa</taxon>
        <taxon>Arthropoda</taxon>
        <taxon>Chelicerata</taxon>
        <taxon>Arachnida</taxon>
        <taxon>Acari</taxon>
        <taxon>Acariformes</taxon>
        <taxon>Sarcoptiformes</taxon>
        <taxon>Oribatida</taxon>
        <taxon>Brachypylina</taxon>
        <taxon>Oppioidea</taxon>
        <taxon>Oppiidae</taxon>
        <taxon>Oppiella</taxon>
    </lineage>
</organism>
<protein>
    <submittedName>
        <fullName evidence="1">Uncharacterized protein</fullName>
    </submittedName>
</protein>
<accession>A0A7R9MHE0</accession>
<dbReference type="OrthoDB" id="8300255at2759"/>
<proteinExistence type="predicted"/>
<name>A0A7R9MHE0_9ACAR</name>